<organism evidence="16 17">
    <name type="scientific">Cryptococcus deuterogattii Ram5</name>
    <dbReference type="NCBI Taxonomy" id="1296110"/>
    <lineage>
        <taxon>Eukaryota</taxon>
        <taxon>Fungi</taxon>
        <taxon>Dikarya</taxon>
        <taxon>Basidiomycota</taxon>
        <taxon>Agaricomycotina</taxon>
        <taxon>Tremellomycetes</taxon>
        <taxon>Tremellales</taxon>
        <taxon>Cryptococcaceae</taxon>
        <taxon>Cryptococcus</taxon>
        <taxon>Cryptococcus gattii species complex</taxon>
    </lineage>
</organism>
<dbReference type="GO" id="GO:0000036">
    <property type="term" value="F:acyl carrier activity"/>
    <property type="evidence" value="ECO:0007669"/>
    <property type="project" value="TreeGrafter"/>
</dbReference>
<keyword evidence="6 14" id="KW-0444">Lipid biosynthesis</keyword>
<dbReference type="AlphaFoldDB" id="A0A0D0V6F6"/>
<keyword evidence="5 14" id="KW-0596">Phosphopantetheine</keyword>
<dbReference type="NCBIfam" id="NF002148">
    <property type="entry name" value="PRK00982.1-2"/>
    <property type="match status" value="1"/>
</dbReference>
<feature type="domain" description="Carrier" evidence="15">
    <location>
        <begin position="50"/>
        <end position="125"/>
    </location>
</feature>
<dbReference type="FunFam" id="1.10.1200.10:FF:000003">
    <property type="entry name" value="Acyl carrier protein"/>
    <property type="match status" value="1"/>
</dbReference>
<evidence type="ECO:0000256" key="8">
    <source>
        <dbReference type="ARBA" id="ARBA00022832"/>
    </source>
</evidence>
<proteinExistence type="inferred from homology"/>
<dbReference type="PROSITE" id="PS50075">
    <property type="entry name" value="CARRIER"/>
    <property type="match status" value="1"/>
</dbReference>
<dbReference type="PANTHER" id="PTHR20863">
    <property type="entry name" value="ACYL CARRIER PROTEIN"/>
    <property type="match status" value="1"/>
</dbReference>
<gene>
    <name evidence="16" type="ORF">I313_01168</name>
</gene>
<evidence type="ECO:0000256" key="1">
    <source>
        <dbReference type="ARBA" id="ARBA00004173"/>
    </source>
</evidence>
<comment type="function">
    <text evidence="14">Carrier of the growing fatty acid chain in fatty acid biosynthesis.</text>
</comment>
<keyword evidence="12" id="KW-0496">Mitochondrion</keyword>
<keyword evidence="17" id="KW-1185">Reference proteome</keyword>
<dbReference type="EMBL" id="KN847897">
    <property type="protein sequence ID" value="KIR42961.1"/>
    <property type="molecule type" value="Genomic_DNA"/>
</dbReference>
<dbReference type="GO" id="GO:0099128">
    <property type="term" value="C:mitochondrial [2Fe-2S] assembly complex"/>
    <property type="evidence" value="ECO:0007669"/>
    <property type="project" value="UniProtKB-ARBA"/>
</dbReference>
<evidence type="ECO:0000256" key="2">
    <source>
        <dbReference type="ARBA" id="ARBA00005194"/>
    </source>
</evidence>
<reference evidence="16 17" key="1">
    <citation type="submission" date="2015-01" db="EMBL/GenBank/DDBJ databases">
        <title>The Genome Sequence of Cryptococcus gattii Ram5.</title>
        <authorList>
            <consortium name="The Broad Institute Genomics Platform"/>
            <person name="Cuomo C."/>
            <person name="Litvintseva A."/>
            <person name="Chen Y."/>
            <person name="Heitman J."/>
            <person name="Sun S."/>
            <person name="Springer D."/>
            <person name="Dromer F."/>
            <person name="Young S."/>
            <person name="Zeng Q."/>
            <person name="Gargeya S."/>
            <person name="Abouelleil A."/>
            <person name="Alvarado L."/>
            <person name="Chapman S.B."/>
            <person name="Gainer-Dewar J."/>
            <person name="Goldberg J."/>
            <person name="Griggs A."/>
            <person name="Gujja S."/>
            <person name="Hansen M."/>
            <person name="Howarth C."/>
            <person name="Imamovic A."/>
            <person name="Larimer J."/>
            <person name="Murphy C."/>
            <person name="Naylor J."/>
            <person name="Pearson M."/>
            <person name="Priest M."/>
            <person name="Roberts A."/>
            <person name="Saif S."/>
            <person name="Shea T."/>
            <person name="Sykes S."/>
            <person name="Wortman J."/>
            <person name="Nusbaum C."/>
            <person name="Birren B."/>
        </authorList>
    </citation>
    <scope>NUCLEOTIDE SEQUENCE [LARGE SCALE GENOMIC DNA]</scope>
    <source>
        <strain evidence="16 17">Ram5</strain>
    </source>
</reference>
<dbReference type="GO" id="GO:0000035">
    <property type="term" value="F:acyl binding"/>
    <property type="evidence" value="ECO:0007669"/>
    <property type="project" value="TreeGrafter"/>
</dbReference>
<dbReference type="InterPro" id="IPR006162">
    <property type="entry name" value="Ppantetheine_attach_site"/>
</dbReference>
<name>A0A0D0V6F6_9TREE</name>
<dbReference type="PANTHER" id="PTHR20863:SF28">
    <property type="entry name" value="ACYL CARRIER PROTEIN, MITOCHONDRIAL"/>
    <property type="match status" value="1"/>
</dbReference>
<evidence type="ECO:0000256" key="13">
    <source>
        <dbReference type="ARBA" id="ARBA00023160"/>
    </source>
</evidence>
<evidence type="ECO:0000256" key="7">
    <source>
        <dbReference type="ARBA" id="ARBA00022553"/>
    </source>
</evidence>
<keyword evidence="8" id="KW-0276">Fatty acid metabolism</keyword>
<keyword evidence="4" id="KW-0813">Transport</keyword>
<dbReference type="HOGENOM" id="CLU_108696_0_0_1"/>
<dbReference type="SUPFAM" id="SSF47336">
    <property type="entry name" value="ACP-like"/>
    <property type="match status" value="1"/>
</dbReference>
<comment type="subcellular location">
    <subcellularLocation>
        <location evidence="1">Mitochondrion</location>
    </subcellularLocation>
</comment>
<dbReference type="Pfam" id="PF00550">
    <property type="entry name" value="PP-binding"/>
    <property type="match status" value="1"/>
</dbReference>
<evidence type="ECO:0000256" key="11">
    <source>
        <dbReference type="ARBA" id="ARBA00023098"/>
    </source>
</evidence>
<evidence type="ECO:0000256" key="5">
    <source>
        <dbReference type="ARBA" id="ARBA00022450"/>
    </source>
</evidence>
<evidence type="ECO:0000256" key="4">
    <source>
        <dbReference type="ARBA" id="ARBA00022448"/>
    </source>
</evidence>
<protein>
    <recommendedName>
        <fullName evidence="14">Acyl carrier protein</fullName>
    </recommendedName>
</protein>
<evidence type="ECO:0000256" key="12">
    <source>
        <dbReference type="ARBA" id="ARBA00023128"/>
    </source>
</evidence>
<dbReference type="PROSITE" id="PS00012">
    <property type="entry name" value="PHOSPHOPANTETHEINE"/>
    <property type="match status" value="1"/>
</dbReference>
<keyword evidence="9" id="KW-0809">Transit peptide</keyword>
<dbReference type="InterPro" id="IPR009081">
    <property type="entry name" value="PP-bd_ACP"/>
</dbReference>
<sequence>MFRTLPLLRSTARTALRQTAPIALRPQPLAFSLKPLATRGYAAAAGLSKDDITARILDVLKSFEKVDSSKLTNNASFTNDLGLDSLDAVEVVMAIEEEFAIEIPDAEADEIATVQDAIDYVANVSSVS</sequence>
<evidence type="ECO:0000259" key="15">
    <source>
        <dbReference type="PROSITE" id="PS50075"/>
    </source>
</evidence>
<evidence type="ECO:0000256" key="14">
    <source>
        <dbReference type="RuleBase" id="RU000722"/>
    </source>
</evidence>
<accession>A0A0D0V6F6</accession>
<dbReference type="InterPro" id="IPR003231">
    <property type="entry name" value="ACP"/>
</dbReference>
<keyword evidence="13 14" id="KW-0275">Fatty acid biosynthesis</keyword>
<evidence type="ECO:0000256" key="9">
    <source>
        <dbReference type="ARBA" id="ARBA00022946"/>
    </source>
</evidence>
<dbReference type="NCBIfam" id="TIGR00517">
    <property type="entry name" value="acyl_carrier"/>
    <property type="match status" value="1"/>
</dbReference>
<keyword evidence="11" id="KW-0443">Lipid metabolism</keyword>
<dbReference type="Proteomes" id="UP000053392">
    <property type="component" value="Unassembled WGS sequence"/>
</dbReference>
<evidence type="ECO:0000313" key="17">
    <source>
        <dbReference type="Proteomes" id="UP000053392"/>
    </source>
</evidence>
<evidence type="ECO:0000256" key="6">
    <source>
        <dbReference type="ARBA" id="ARBA00022516"/>
    </source>
</evidence>
<comment type="pathway">
    <text evidence="2">Lipid metabolism; fatty acid biosynthesis.</text>
</comment>
<dbReference type="InterPro" id="IPR036736">
    <property type="entry name" value="ACP-like_sf"/>
</dbReference>
<keyword evidence="7" id="KW-0597">Phosphoprotein</keyword>
<comment type="similarity">
    <text evidence="3">Belongs to the acyl carrier protein (ACP) family.</text>
</comment>
<evidence type="ECO:0000256" key="3">
    <source>
        <dbReference type="ARBA" id="ARBA00010930"/>
    </source>
</evidence>
<dbReference type="HAMAP" id="MF_01217">
    <property type="entry name" value="Acyl_carrier"/>
    <property type="match status" value="1"/>
</dbReference>
<dbReference type="OrthoDB" id="448946at2759"/>
<evidence type="ECO:0000256" key="10">
    <source>
        <dbReference type="ARBA" id="ARBA00022982"/>
    </source>
</evidence>
<keyword evidence="10" id="KW-0249">Electron transport</keyword>
<dbReference type="Gene3D" id="1.10.1200.10">
    <property type="entry name" value="ACP-like"/>
    <property type="match status" value="1"/>
</dbReference>
<evidence type="ECO:0000313" key="16">
    <source>
        <dbReference type="EMBL" id="KIR42961.1"/>
    </source>
</evidence>